<protein>
    <submittedName>
        <fullName evidence="1">Uncharacterized protein</fullName>
    </submittedName>
</protein>
<evidence type="ECO:0000313" key="2">
    <source>
        <dbReference type="Proteomes" id="UP000070134"/>
    </source>
</evidence>
<dbReference type="Proteomes" id="UP000070134">
    <property type="component" value="Chromosome"/>
</dbReference>
<dbReference type="KEGG" id="satk:SA2016_2227"/>
<proteinExistence type="predicted"/>
<dbReference type="AlphaFoldDB" id="A0A127A1B8"/>
<accession>A0A127A1B8</accession>
<evidence type="ECO:0000313" key="1">
    <source>
        <dbReference type="EMBL" id="AMM32896.1"/>
    </source>
</evidence>
<organism evidence="1 2">
    <name type="scientific">Sinomonas atrocyanea</name>
    <dbReference type="NCBI Taxonomy" id="37927"/>
    <lineage>
        <taxon>Bacteria</taxon>
        <taxon>Bacillati</taxon>
        <taxon>Actinomycetota</taxon>
        <taxon>Actinomycetes</taxon>
        <taxon>Micrococcales</taxon>
        <taxon>Micrococcaceae</taxon>
        <taxon>Sinomonas</taxon>
    </lineage>
</organism>
<reference evidence="1 2" key="1">
    <citation type="submission" date="2016-02" db="EMBL/GenBank/DDBJ databases">
        <title>Complete genome of Sinomonas atrocyanea KCTC 3377.</title>
        <authorList>
            <person name="Kim K.M."/>
        </authorList>
    </citation>
    <scope>NUCLEOTIDE SEQUENCE [LARGE SCALE GENOMIC DNA]</scope>
    <source>
        <strain evidence="1 2">KCTC 3377</strain>
    </source>
</reference>
<keyword evidence="2" id="KW-1185">Reference proteome</keyword>
<dbReference type="EMBL" id="CP014518">
    <property type="protein sequence ID" value="AMM32896.1"/>
    <property type="molecule type" value="Genomic_DNA"/>
</dbReference>
<gene>
    <name evidence="1" type="ORF">SA2016_2227</name>
</gene>
<sequence>MRRGSRPEEPPQDSARELTALVDVLLHAAQPALDADR</sequence>
<name>A0A127A1B8_9MICC</name>